<dbReference type="PANTHER" id="PTHR42879">
    <property type="entry name" value="3-OXOACYL-(ACYL-CARRIER-PROTEIN) REDUCTASE"/>
    <property type="match status" value="1"/>
</dbReference>
<comment type="pathway">
    <text evidence="1 7">Lipid metabolism; fatty acid biosynthesis.</text>
</comment>
<keyword evidence="10" id="KW-1185">Reference proteome</keyword>
<dbReference type="CDD" id="cd05333">
    <property type="entry name" value="BKR_SDR_c"/>
    <property type="match status" value="1"/>
</dbReference>
<dbReference type="InterPro" id="IPR057326">
    <property type="entry name" value="KR_dom"/>
</dbReference>
<evidence type="ECO:0000256" key="7">
    <source>
        <dbReference type="RuleBase" id="RU366074"/>
    </source>
</evidence>
<comment type="caution">
    <text evidence="9">The sequence shown here is derived from an EMBL/GenBank/DDBJ whole genome shotgun (WGS) entry which is preliminary data.</text>
</comment>
<name>A0ABS5PSL9_9FIRM</name>
<comment type="similarity">
    <text evidence="2 7">Belongs to the short-chain dehydrogenases/reductases (SDR) family.</text>
</comment>
<comment type="subunit">
    <text evidence="7">Homotetramer.</text>
</comment>
<dbReference type="NCBIfam" id="NF005559">
    <property type="entry name" value="PRK07231.1"/>
    <property type="match status" value="1"/>
</dbReference>
<evidence type="ECO:0000256" key="5">
    <source>
        <dbReference type="ARBA" id="ARBA00023221"/>
    </source>
</evidence>
<evidence type="ECO:0000259" key="8">
    <source>
        <dbReference type="SMART" id="SM00822"/>
    </source>
</evidence>
<dbReference type="SUPFAM" id="SSF51735">
    <property type="entry name" value="NAD(P)-binding Rossmann-fold domains"/>
    <property type="match status" value="1"/>
</dbReference>
<evidence type="ECO:0000256" key="6">
    <source>
        <dbReference type="ARBA" id="ARBA00048508"/>
    </source>
</evidence>
<evidence type="ECO:0000313" key="9">
    <source>
        <dbReference type="EMBL" id="MBS7528164.1"/>
    </source>
</evidence>
<accession>A0ABS5PSL9</accession>
<dbReference type="SMART" id="SM00822">
    <property type="entry name" value="PKS_KR"/>
    <property type="match status" value="1"/>
</dbReference>
<dbReference type="PRINTS" id="PR00080">
    <property type="entry name" value="SDRFAMILY"/>
</dbReference>
<keyword evidence="7" id="KW-0443">Lipid metabolism</keyword>
<evidence type="ECO:0000256" key="4">
    <source>
        <dbReference type="ARBA" id="ARBA00023002"/>
    </source>
</evidence>
<dbReference type="InterPro" id="IPR050259">
    <property type="entry name" value="SDR"/>
</dbReference>
<dbReference type="InterPro" id="IPR011284">
    <property type="entry name" value="3oxo_ACP_reduc"/>
</dbReference>
<keyword evidence="7" id="KW-0444">Lipid biosynthesis</keyword>
<dbReference type="NCBIfam" id="TIGR01830">
    <property type="entry name" value="3oxo_ACP_reduc"/>
    <property type="match status" value="1"/>
</dbReference>
<keyword evidence="7" id="KW-0276">Fatty acid metabolism</keyword>
<keyword evidence="5" id="KW-0753">Steroid metabolism</keyword>
<sequence>MKVAIVTGASRGIGSAIAKALSENGYNLVLNYRASRDELEALAATLTTEVVLVQGDVGSFEESEAIISAAKTHFGRVDLLVNNAGIARDNLIMRMSEADFDAVNTTNLKGTFNCTKHVSRMMVKQRFGRIINISSVVGIFGNAGQANYAASKAGIIGFTKAIAKELAPRNITVNAIAPGFIETQMTDAISEEAKTASVDRIPLARFGKPEDIAKAVVFLASDDANYITGQVIQVDGGMTL</sequence>
<dbReference type="Pfam" id="PF13561">
    <property type="entry name" value="adh_short_C2"/>
    <property type="match status" value="1"/>
</dbReference>
<dbReference type="Proteomes" id="UP000746471">
    <property type="component" value="Unassembled WGS sequence"/>
</dbReference>
<proteinExistence type="inferred from homology"/>
<evidence type="ECO:0000256" key="3">
    <source>
        <dbReference type="ARBA" id="ARBA00012948"/>
    </source>
</evidence>
<dbReference type="InterPro" id="IPR020904">
    <property type="entry name" value="Sc_DH/Rdtase_CS"/>
</dbReference>
<dbReference type="PRINTS" id="PR00081">
    <property type="entry name" value="GDHRDH"/>
</dbReference>
<reference evidence="9 10" key="1">
    <citation type="submission" date="2021-05" db="EMBL/GenBank/DDBJ databases">
        <title>Fusibacter ferrireducens sp. nov., an anaerobic, sulfur- and Fe-reducing bacterium isolated from the mangrove sediment.</title>
        <authorList>
            <person name="Qiu D."/>
        </authorList>
    </citation>
    <scope>NUCLEOTIDE SEQUENCE [LARGE SCALE GENOMIC DNA]</scope>
    <source>
        <strain evidence="9 10">DSM 12116</strain>
    </source>
</reference>
<evidence type="ECO:0000256" key="1">
    <source>
        <dbReference type="ARBA" id="ARBA00005194"/>
    </source>
</evidence>
<evidence type="ECO:0000313" key="10">
    <source>
        <dbReference type="Proteomes" id="UP000746471"/>
    </source>
</evidence>
<dbReference type="Gene3D" id="3.40.50.720">
    <property type="entry name" value="NAD(P)-binding Rossmann-like Domain"/>
    <property type="match status" value="1"/>
</dbReference>
<dbReference type="NCBIfam" id="NF009466">
    <property type="entry name" value="PRK12826.1-2"/>
    <property type="match status" value="1"/>
</dbReference>
<dbReference type="GO" id="GO:0004316">
    <property type="term" value="F:3-oxoacyl-[acyl-carrier-protein] reductase (NADPH) activity"/>
    <property type="evidence" value="ECO:0007669"/>
    <property type="project" value="UniProtKB-EC"/>
</dbReference>
<feature type="domain" description="Ketoreductase" evidence="8">
    <location>
        <begin position="2"/>
        <end position="179"/>
    </location>
</feature>
<keyword evidence="4 7" id="KW-0560">Oxidoreductase</keyword>
<dbReference type="EMBL" id="JAHBCL010000032">
    <property type="protein sequence ID" value="MBS7528164.1"/>
    <property type="molecule type" value="Genomic_DNA"/>
</dbReference>
<protein>
    <recommendedName>
        <fullName evidence="3 7">3-oxoacyl-[acyl-carrier-protein] reductase</fullName>
        <ecNumber evidence="3 7">1.1.1.100</ecNumber>
    </recommendedName>
</protein>
<dbReference type="PROSITE" id="PS00061">
    <property type="entry name" value="ADH_SHORT"/>
    <property type="match status" value="1"/>
</dbReference>
<dbReference type="InterPro" id="IPR002347">
    <property type="entry name" value="SDR_fam"/>
</dbReference>
<keyword evidence="7" id="KW-0275">Fatty acid biosynthesis</keyword>
<dbReference type="PANTHER" id="PTHR42879:SF2">
    <property type="entry name" value="3-OXOACYL-[ACYL-CARRIER-PROTEIN] REDUCTASE FABG"/>
    <property type="match status" value="1"/>
</dbReference>
<dbReference type="EC" id="1.1.1.100" evidence="3 7"/>
<dbReference type="RefSeq" id="WP_213238021.1">
    <property type="nucleotide sequence ID" value="NZ_JAHBCL010000032.1"/>
</dbReference>
<gene>
    <name evidence="9" type="primary">fabG</name>
    <name evidence="9" type="ORF">KHM83_15865</name>
</gene>
<organism evidence="9 10">
    <name type="scientific">Fusibacter paucivorans</name>
    <dbReference type="NCBI Taxonomy" id="76009"/>
    <lineage>
        <taxon>Bacteria</taxon>
        <taxon>Bacillati</taxon>
        <taxon>Bacillota</taxon>
        <taxon>Clostridia</taxon>
        <taxon>Eubacteriales</taxon>
        <taxon>Eubacteriales Family XII. Incertae Sedis</taxon>
        <taxon>Fusibacter</taxon>
    </lineage>
</organism>
<evidence type="ECO:0000256" key="2">
    <source>
        <dbReference type="ARBA" id="ARBA00006484"/>
    </source>
</evidence>
<dbReference type="InterPro" id="IPR036291">
    <property type="entry name" value="NAD(P)-bd_dom_sf"/>
</dbReference>
<keyword evidence="7" id="KW-0521">NADP</keyword>
<comment type="function">
    <text evidence="7">Catalyzes the NADPH-dependent reduction of beta-ketoacyl-ACP substrates to beta-hydroxyacyl-ACP products, the first reductive step in the elongation cycle of fatty acid biosynthesis.</text>
</comment>
<comment type="catalytic activity">
    <reaction evidence="6 7">
        <text>a (3R)-hydroxyacyl-[ACP] + NADP(+) = a 3-oxoacyl-[ACP] + NADPH + H(+)</text>
        <dbReference type="Rhea" id="RHEA:17397"/>
        <dbReference type="Rhea" id="RHEA-COMP:9916"/>
        <dbReference type="Rhea" id="RHEA-COMP:9945"/>
        <dbReference type="ChEBI" id="CHEBI:15378"/>
        <dbReference type="ChEBI" id="CHEBI:57783"/>
        <dbReference type="ChEBI" id="CHEBI:58349"/>
        <dbReference type="ChEBI" id="CHEBI:78776"/>
        <dbReference type="ChEBI" id="CHEBI:78827"/>
        <dbReference type="EC" id="1.1.1.100"/>
    </reaction>
</comment>